<dbReference type="Proteomes" id="UP000095282">
    <property type="component" value="Unplaced"/>
</dbReference>
<keyword evidence="2" id="KW-1185">Reference proteome</keyword>
<accession>A0A1I7UA43</accession>
<reference evidence="3" key="1">
    <citation type="submission" date="2016-11" db="UniProtKB">
        <authorList>
            <consortium name="WormBaseParasite"/>
        </authorList>
    </citation>
    <scope>IDENTIFICATION</scope>
</reference>
<dbReference type="AlphaFoldDB" id="A0A1I7UA43"/>
<organism evidence="2 3">
    <name type="scientific">Caenorhabditis tropicalis</name>
    <dbReference type="NCBI Taxonomy" id="1561998"/>
    <lineage>
        <taxon>Eukaryota</taxon>
        <taxon>Metazoa</taxon>
        <taxon>Ecdysozoa</taxon>
        <taxon>Nematoda</taxon>
        <taxon>Chromadorea</taxon>
        <taxon>Rhabditida</taxon>
        <taxon>Rhabditina</taxon>
        <taxon>Rhabditomorpha</taxon>
        <taxon>Rhabditoidea</taxon>
        <taxon>Rhabditidae</taxon>
        <taxon>Peloderinae</taxon>
        <taxon>Caenorhabditis</taxon>
    </lineage>
</organism>
<dbReference type="WBParaSite" id="Csp11.Scaffold629.g16405.t1">
    <property type="protein sequence ID" value="Csp11.Scaffold629.g16405.t1"/>
    <property type="gene ID" value="Csp11.Scaffold629.g16405"/>
</dbReference>
<name>A0A1I7UA43_9PELO</name>
<evidence type="ECO:0000313" key="3">
    <source>
        <dbReference type="WBParaSite" id="Csp11.Scaffold629.g16405.t1"/>
    </source>
</evidence>
<proteinExistence type="predicted"/>
<protein>
    <submittedName>
        <fullName evidence="3">Uncharacterized protein</fullName>
    </submittedName>
</protein>
<evidence type="ECO:0000256" key="1">
    <source>
        <dbReference type="SAM" id="MobiDB-lite"/>
    </source>
</evidence>
<feature type="region of interest" description="Disordered" evidence="1">
    <location>
        <begin position="1"/>
        <end position="20"/>
    </location>
</feature>
<sequence length="67" mass="8306">MKETSVNRNYEEEKGKNQNETRYLRKKCNQQYLANCKKYQINIYDQMICDQMQHEQYPNRLKIIIDE</sequence>
<evidence type="ECO:0000313" key="2">
    <source>
        <dbReference type="Proteomes" id="UP000095282"/>
    </source>
</evidence>